<gene>
    <name evidence="1" type="ORF">BFG52_01645</name>
</gene>
<evidence type="ECO:0000313" key="2">
    <source>
        <dbReference type="Proteomes" id="UP000093391"/>
    </source>
</evidence>
<evidence type="ECO:0008006" key="3">
    <source>
        <dbReference type="Google" id="ProtNLM"/>
    </source>
</evidence>
<protein>
    <recommendedName>
        <fullName evidence="3">DUF465 domain-containing protein</fullName>
    </recommendedName>
</protein>
<dbReference type="AlphaFoldDB" id="A0A1B2LW62"/>
<dbReference type="STRING" id="1789224.BFG52_01645"/>
<reference evidence="1 2" key="1">
    <citation type="submission" date="2016-08" db="EMBL/GenBank/DDBJ databases">
        <authorList>
            <person name="Seilhamer J.J."/>
        </authorList>
    </citation>
    <scope>NUCLEOTIDE SEQUENCE [LARGE SCALE GENOMIC DNA]</scope>
    <source>
        <strain evidence="1 2">BRTC-1</strain>
    </source>
</reference>
<proteinExistence type="predicted"/>
<name>A0A1B2LW62_9GAMM</name>
<dbReference type="OrthoDB" id="5616367at2"/>
<sequence length="87" mass="10339">MNSKVLNKKMKHMFPEYSELMIELRQSNPHFAKILEQHDVLDKEITHLELNPVHAVNTDIESLKRKKLQYKDKLYTLLKQAAAEEQH</sequence>
<organism evidence="1 2">
    <name type="scientific">Acinetobacter larvae</name>
    <dbReference type="NCBI Taxonomy" id="1789224"/>
    <lineage>
        <taxon>Bacteria</taxon>
        <taxon>Pseudomonadati</taxon>
        <taxon>Pseudomonadota</taxon>
        <taxon>Gammaproteobacteria</taxon>
        <taxon>Moraxellales</taxon>
        <taxon>Moraxellaceae</taxon>
        <taxon>Acinetobacter</taxon>
    </lineage>
</organism>
<accession>A0A1B2LW62</accession>
<dbReference type="Pfam" id="PF04325">
    <property type="entry name" value="DUF465"/>
    <property type="match status" value="1"/>
</dbReference>
<dbReference type="InterPro" id="IPR007420">
    <property type="entry name" value="DUF465"/>
</dbReference>
<dbReference type="Gene3D" id="6.10.280.50">
    <property type="match status" value="1"/>
</dbReference>
<dbReference type="KEGG" id="ala:BFG52_01645"/>
<keyword evidence="2" id="KW-1185">Reference proteome</keyword>
<dbReference type="RefSeq" id="WP_067551732.1">
    <property type="nucleotide sequence ID" value="NZ_CP016895.1"/>
</dbReference>
<dbReference type="EMBL" id="CP016895">
    <property type="protein sequence ID" value="AOA57181.1"/>
    <property type="molecule type" value="Genomic_DNA"/>
</dbReference>
<dbReference type="Proteomes" id="UP000093391">
    <property type="component" value="Chromosome"/>
</dbReference>
<dbReference type="InterPro" id="IPR038444">
    <property type="entry name" value="DUF465_sf"/>
</dbReference>
<evidence type="ECO:0000313" key="1">
    <source>
        <dbReference type="EMBL" id="AOA57181.1"/>
    </source>
</evidence>